<protein>
    <submittedName>
        <fullName evidence="1">Uncharacterized protein</fullName>
    </submittedName>
</protein>
<organism evidence="1 2">
    <name type="scientific">Goodea atripinnis</name>
    <dbReference type="NCBI Taxonomy" id="208336"/>
    <lineage>
        <taxon>Eukaryota</taxon>
        <taxon>Metazoa</taxon>
        <taxon>Chordata</taxon>
        <taxon>Craniata</taxon>
        <taxon>Vertebrata</taxon>
        <taxon>Euteleostomi</taxon>
        <taxon>Actinopterygii</taxon>
        <taxon>Neopterygii</taxon>
        <taxon>Teleostei</taxon>
        <taxon>Neoteleostei</taxon>
        <taxon>Acanthomorphata</taxon>
        <taxon>Ovalentaria</taxon>
        <taxon>Atherinomorphae</taxon>
        <taxon>Cyprinodontiformes</taxon>
        <taxon>Goodeidae</taxon>
        <taxon>Goodea</taxon>
    </lineage>
</organism>
<keyword evidence="2" id="KW-1185">Reference proteome</keyword>
<accession>A0ABV0P9K9</accession>
<comment type="caution">
    <text evidence="1">The sequence shown here is derived from an EMBL/GenBank/DDBJ whole genome shotgun (WGS) entry which is preliminary data.</text>
</comment>
<name>A0ABV0P9K9_9TELE</name>
<dbReference type="EMBL" id="JAHRIO010065938">
    <property type="protein sequence ID" value="MEQ2180109.1"/>
    <property type="molecule type" value="Genomic_DNA"/>
</dbReference>
<sequence length="103" mass="11535">MEICAPRPNEVEIEILTFVECSHGSSSQNHQLDLSSVIVPVAWPLTDRLNRWSPSTGGGNESGLSSSLLSAPFNSRLVSSSPYLGHWGRCKQWRCVRRRRNQI</sequence>
<evidence type="ECO:0000313" key="2">
    <source>
        <dbReference type="Proteomes" id="UP001476798"/>
    </source>
</evidence>
<proteinExistence type="predicted"/>
<reference evidence="1 2" key="1">
    <citation type="submission" date="2021-06" db="EMBL/GenBank/DDBJ databases">
        <authorList>
            <person name="Palmer J.M."/>
        </authorList>
    </citation>
    <scope>NUCLEOTIDE SEQUENCE [LARGE SCALE GENOMIC DNA]</scope>
    <source>
        <strain evidence="1 2">GA_2019</strain>
        <tissue evidence="1">Muscle</tissue>
    </source>
</reference>
<gene>
    <name evidence="1" type="ORF">GOODEAATRI_032342</name>
</gene>
<dbReference type="Proteomes" id="UP001476798">
    <property type="component" value="Unassembled WGS sequence"/>
</dbReference>
<evidence type="ECO:0000313" key="1">
    <source>
        <dbReference type="EMBL" id="MEQ2180109.1"/>
    </source>
</evidence>